<organism evidence="1 2">
    <name type="scientific">Gossypium harknessii</name>
    <dbReference type="NCBI Taxonomy" id="34285"/>
    <lineage>
        <taxon>Eukaryota</taxon>
        <taxon>Viridiplantae</taxon>
        <taxon>Streptophyta</taxon>
        <taxon>Embryophyta</taxon>
        <taxon>Tracheophyta</taxon>
        <taxon>Spermatophyta</taxon>
        <taxon>Magnoliopsida</taxon>
        <taxon>eudicotyledons</taxon>
        <taxon>Gunneridae</taxon>
        <taxon>Pentapetalae</taxon>
        <taxon>rosids</taxon>
        <taxon>malvids</taxon>
        <taxon>Malvales</taxon>
        <taxon>Malvaceae</taxon>
        <taxon>Malvoideae</taxon>
        <taxon>Gossypium</taxon>
    </lineage>
</organism>
<name>A0A7J9G707_9ROSI</name>
<keyword evidence="2" id="KW-1185">Reference proteome</keyword>
<reference evidence="1 2" key="1">
    <citation type="journal article" date="2019" name="Genome Biol. Evol.">
        <title>Insights into the evolution of the New World diploid cottons (Gossypium, subgenus Houzingenia) based on genome sequencing.</title>
        <authorList>
            <person name="Grover C.E."/>
            <person name="Arick M.A. 2nd"/>
            <person name="Thrash A."/>
            <person name="Conover J.L."/>
            <person name="Sanders W.S."/>
            <person name="Peterson D.G."/>
            <person name="Frelichowski J.E."/>
            <person name="Scheffler J.A."/>
            <person name="Scheffler B.E."/>
            <person name="Wendel J.F."/>
        </authorList>
    </citation>
    <scope>NUCLEOTIDE SEQUENCE [LARGE SCALE GENOMIC DNA]</scope>
    <source>
        <strain evidence="1">0</strain>
        <tissue evidence="1">Leaf</tissue>
    </source>
</reference>
<comment type="caution">
    <text evidence="1">The sequence shown here is derived from an EMBL/GenBank/DDBJ whole genome shotgun (WGS) entry which is preliminary data.</text>
</comment>
<dbReference type="Proteomes" id="UP000593560">
    <property type="component" value="Unassembled WGS sequence"/>
</dbReference>
<protein>
    <submittedName>
        <fullName evidence="1">Uncharacterized protein</fullName>
    </submittedName>
</protein>
<dbReference type="OrthoDB" id="998310at2759"/>
<dbReference type="EMBL" id="JABFAD010000002">
    <property type="protein sequence ID" value="MBA0793118.1"/>
    <property type="molecule type" value="Genomic_DNA"/>
</dbReference>
<evidence type="ECO:0000313" key="2">
    <source>
        <dbReference type="Proteomes" id="UP000593560"/>
    </source>
</evidence>
<evidence type="ECO:0000313" key="1">
    <source>
        <dbReference type="EMBL" id="MBA0793118.1"/>
    </source>
</evidence>
<dbReference type="AlphaFoldDB" id="A0A7J9G707"/>
<gene>
    <name evidence="1" type="ORF">Gohar_017550</name>
</gene>
<accession>A0A7J9G707</accession>
<sequence length="122" mass="14574">MDAIRRAEYHRMHPAKIFGHSEYMGRQCVVDSVHDGGDVRIKSSDARVRGKTDENWKDYHNENIDIWDRRIKLLPIHEPFFSLDMASYLEYMPWFRVAGKLYLLSVEEWSRQLHQKKPRQAA</sequence>
<proteinExistence type="predicted"/>